<dbReference type="Proteomes" id="UP000243499">
    <property type="component" value="Chromosome 2"/>
</dbReference>
<dbReference type="EMBL" id="CM008047">
    <property type="protein sequence ID" value="PVH64417.1"/>
    <property type="molecule type" value="Genomic_DNA"/>
</dbReference>
<reference evidence="1" key="1">
    <citation type="submission" date="2018-04" db="EMBL/GenBank/DDBJ databases">
        <title>WGS assembly of Panicum hallii.</title>
        <authorList>
            <person name="Lovell J."/>
            <person name="Jenkins J."/>
            <person name="Lowry D."/>
            <person name="Mamidi S."/>
            <person name="Sreedasyam A."/>
            <person name="Weng X."/>
            <person name="Barry K."/>
            <person name="Bonette J."/>
            <person name="Campitelli B."/>
            <person name="Daum C."/>
            <person name="Gordon S."/>
            <person name="Gould B."/>
            <person name="Lipzen A."/>
            <person name="Macqueen A."/>
            <person name="Palacio-Mejia J."/>
            <person name="Plott C."/>
            <person name="Shakirov E."/>
            <person name="Shu S."/>
            <person name="Yoshinaga Y."/>
            <person name="Zane M."/>
            <person name="Rokhsar D."/>
            <person name="Grimwood J."/>
            <person name="Schmutz J."/>
            <person name="Juenger T."/>
        </authorList>
    </citation>
    <scope>NUCLEOTIDE SEQUENCE [LARGE SCALE GENOMIC DNA]</scope>
    <source>
        <strain evidence="1">FIL2</strain>
    </source>
</reference>
<sequence length="164" mass="17948">MPPPVSPVPPARRLCPLRSLFYSSPPSHVPYLLDGMPHHGTDHLLPVLLQEHTGSLRRRLWDERHGPCLRRAALLHCLEGQAPGDAHVCSTATMNLLAKASCRGDAFRAFEDGENWCSGVLDCGQVIISGMVRNGEQALARHCDIQLNSFTCSRPLCACTAAWS</sequence>
<proteinExistence type="predicted"/>
<dbReference type="Gramene" id="PVH64417">
    <property type="protein sequence ID" value="PVH64417"/>
    <property type="gene ID" value="PAHAL_2G263300"/>
</dbReference>
<gene>
    <name evidence="1" type="ORF">PAHAL_2G263300</name>
</gene>
<name>A0A2T8KQE3_9POAL</name>
<accession>A0A2T8KQE3</accession>
<dbReference type="AlphaFoldDB" id="A0A2T8KQE3"/>
<organism evidence="1">
    <name type="scientific">Panicum hallii</name>
    <dbReference type="NCBI Taxonomy" id="206008"/>
    <lineage>
        <taxon>Eukaryota</taxon>
        <taxon>Viridiplantae</taxon>
        <taxon>Streptophyta</taxon>
        <taxon>Embryophyta</taxon>
        <taxon>Tracheophyta</taxon>
        <taxon>Spermatophyta</taxon>
        <taxon>Magnoliopsida</taxon>
        <taxon>Liliopsida</taxon>
        <taxon>Poales</taxon>
        <taxon>Poaceae</taxon>
        <taxon>PACMAD clade</taxon>
        <taxon>Panicoideae</taxon>
        <taxon>Panicodae</taxon>
        <taxon>Paniceae</taxon>
        <taxon>Panicinae</taxon>
        <taxon>Panicum</taxon>
        <taxon>Panicum sect. Panicum</taxon>
    </lineage>
</organism>
<protein>
    <submittedName>
        <fullName evidence="1">Uncharacterized protein</fullName>
    </submittedName>
</protein>
<evidence type="ECO:0000313" key="1">
    <source>
        <dbReference type="EMBL" id="PVH64417.1"/>
    </source>
</evidence>